<keyword evidence="4" id="KW-0805">Transcription regulation</keyword>
<comment type="subcellular location">
    <subcellularLocation>
        <location evidence="1">Nucleus</location>
    </subcellularLocation>
</comment>
<feature type="compositionally biased region" description="Polar residues" evidence="8">
    <location>
        <begin position="248"/>
        <end position="257"/>
    </location>
</feature>
<name>A0A9Q1G7H4_SYNKA</name>
<keyword evidence="7" id="KW-0175">Coiled coil</keyword>
<dbReference type="PROSITE" id="PS51119">
    <property type="entry name" value="TAFH"/>
    <property type="match status" value="1"/>
</dbReference>
<dbReference type="GO" id="GO:0016251">
    <property type="term" value="F:RNA polymerase II general transcription initiation factor activity"/>
    <property type="evidence" value="ECO:0007669"/>
    <property type="project" value="TreeGrafter"/>
</dbReference>
<dbReference type="SUPFAM" id="SSF158553">
    <property type="entry name" value="TAFH domain-like"/>
    <property type="match status" value="1"/>
</dbReference>
<dbReference type="Proteomes" id="UP001152622">
    <property type="component" value="Chromosome 2"/>
</dbReference>
<feature type="domain" description="TAFH" evidence="9">
    <location>
        <begin position="401"/>
        <end position="498"/>
    </location>
</feature>
<dbReference type="GO" id="GO:0003677">
    <property type="term" value="F:DNA binding"/>
    <property type="evidence" value="ECO:0007669"/>
    <property type="project" value="TreeGrafter"/>
</dbReference>
<evidence type="ECO:0000313" key="11">
    <source>
        <dbReference type="Proteomes" id="UP001152622"/>
    </source>
</evidence>
<keyword evidence="5" id="KW-0804">Transcription</keyword>
<feature type="coiled-coil region" evidence="7">
    <location>
        <begin position="732"/>
        <end position="791"/>
    </location>
</feature>
<evidence type="ECO:0000259" key="9">
    <source>
        <dbReference type="PROSITE" id="PS51119"/>
    </source>
</evidence>
<dbReference type="GO" id="GO:0005669">
    <property type="term" value="C:transcription factor TFIID complex"/>
    <property type="evidence" value="ECO:0007669"/>
    <property type="project" value="InterPro"/>
</dbReference>
<evidence type="ECO:0000256" key="5">
    <source>
        <dbReference type="ARBA" id="ARBA00023163"/>
    </source>
</evidence>
<dbReference type="OrthoDB" id="21060at2759"/>
<dbReference type="PANTHER" id="PTHR15138">
    <property type="entry name" value="TRANSCRIPTION INITIATION FACTOR TFIID SUBUNIT 4"/>
    <property type="match status" value="1"/>
</dbReference>
<dbReference type="Pfam" id="PF05236">
    <property type="entry name" value="TAF4"/>
    <property type="match status" value="1"/>
</dbReference>
<evidence type="ECO:0000256" key="6">
    <source>
        <dbReference type="ARBA" id="ARBA00023242"/>
    </source>
</evidence>
<keyword evidence="6" id="KW-0539">Nucleus</keyword>
<dbReference type="FunFam" id="1.20.120.1110:FF:000002">
    <property type="entry name" value="Transcription initiation factor TFIID subunit 4B"/>
    <property type="match status" value="1"/>
</dbReference>
<dbReference type="InterPro" id="IPR037249">
    <property type="entry name" value="TAFH/NHR1_dom_sf"/>
</dbReference>
<dbReference type="SUPFAM" id="SSF47113">
    <property type="entry name" value="Histone-fold"/>
    <property type="match status" value="1"/>
</dbReference>
<dbReference type="PANTHER" id="PTHR15138:SF18">
    <property type="entry name" value="TATA-BOX BINDING PROTEIN ASSOCIATED FACTOR 4"/>
    <property type="match status" value="1"/>
</dbReference>
<dbReference type="GO" id="GO:0046982">
    <property type="term" value="F:protein heterodimerization activity"/>
    <property type="evidence" value="ECO:0007669"/>
    <property type="project" value="InterPro"/>
</dbReference>
<dbReference type="SMART" id="SM00549">
    <property type="entry name" value="TAFH"/>
    <property type="match status" value="1"/>
</dbReference>
<dbReference type="FunFam" id="1.10.20.10:FF:000015">
    <property type="entry name" value="Transcription initiation factor TFIID subunit 4B"/>
    <property type="match status" value="1"/>
</dbReference>
<dbReference type="Pfam" id="PF07531">
    <property type="entry name" value="TAFH"/>
    <property type="match status" value="1"/>
</dbReference>
<dbReference type="InterPro" id="IPR003894">
    <property type="entry name" value="TAFH_NHR1"/>
</dbReference>
<evidence type="ECO:0000256" key="4">
    <source>
        <dbReference type="ARBA" id="ARBA00023015"/>
    </source>
</evidence>
<proteinExistence type="inferred from homology"/>
<dbReference type="InterPro" id="IPR045144">
    <property type="entry name" value="TAF4"/>
</dbReference>
<dbReference type="InterPro" id="IPR009072">
    <property type="entry name" value="Histone-fold"/>
</dbReference>
<protein>
    <recommendedName>
        <fullName evidence="9">TAFH domain-containing protein</fullName>
    </recommendedName>
</protein>
<dbReference type="CDD" id="cd08045">
    <property type="entry name" value="HFD_TAF4"/>
    <property type="match status" value="1"/>
</dbReference>
<feature type="region of interest" description="Disordered" evidence="8">
    <location>
        <begin position="236"/>
        <end position="257"/>
    </location>
</feature>
<evidence type="ECO:0000256" key="8">
    <source>
        <dbReference type="SAM" id="MobiDB-lite"/>
    </source>
</evidence>
<evidence type="ECO:0000256" key="7">
    <source>
        <dbReference type="SAM" id="Coils"/>
    </source>
</evidence>
<evidence type="ECO:0000256" key="2">
    <source>
        <dbReference type="ARBA" id="ARBA00006178"/>
    </source>
</evidence>
<dbReference type="Gene3D" id="1.20.120.1110">
    <property type="entry name" value="TAFH/NHR1 domain"/>
    <property type="match status" value="1"/>
</dbReference>
<organism evidence="10 11">
    <name type="scientific">Synaphobranchus kaupii</name>
    <name type="common">Kaup's arrowtooth eel</name>
    <dbReference type="NCBI Taxonomy" id="118154"/>
    <lineage>
        <taxon>Eukaryota</taxon>
        <taxon>Metazoa</taxon>
        <taxon>Chordata</taxon>
        <taxon>Craniata</taxon>
        <taxon>Vertebrata</taxon>
        <taxon>Euteleostomi</taxon>
        <taxon>Actinopterygii</taxon>
        <taxon>Neopterygii</taxon>
        <taxon>Teleostei</taxon>
        <taxon>Anguilliformes</taxon>
        <taxon>Synaphobranchidae</taxon>
        <taxon>Synaphobranchus</taxon>
    </lineage>
</organism>
<evidence type="ECO:0000313" key="10">
    <source>
        <dbReference type="EMBL" id="KAJ8376825.1"/>
    </source>
</evidence>
<comment type="caution">
    <text evidence="10">The sequence shown here is derived from an EMBL/GenBank/DDBJ whole genome shotgun (WGS) entry which is preliminary data.</text>
</comment>
<keyword evidence="11" id="KW-1185">Reference proteome</keyword>
<accession>A0A9Q1G7H4</accession>
<dbReference type="EMBL" id="JAINUF010000002">
    <property type="protein sequence ID" value="KAJ8376825.1"/>
    <property type="molecule type" value="Genomic_DNA"/>
</dbReference>
<sequence length="865" mass="92616">MPAIETSINLEVQIQSKEETWKTQPVNGGATDVSLNSLHRLNGSDDANEMKPGKLVETQAEATVVPASNGENVVSNGQSIVTSLLRAESQAVQNNSQTLTPNNCNAPVTVSKTPISAALSFSTPKTAVAPGTMNAHIINGSTNVQSAVSNPVPKIIMNIGQTGTSSPVVAANNVVQGSSSVTCVSSQPMVTASTCGQAKAEMSLTPNAKIGVATMTAPQASKVTRVATITQTPGKGTVIALPRPTTPQPNGAQRTPQTTTVQLPANFQIPQGMVLIRSDSGQLMLVSQQALAQAQAQGIIPRVNTAARAPSMQAASQATVVIRNSEVTPVIKVPPPPASSTPVTSFQKMSVLKATGGAVSTTVGQTVRPTVSAVTAVPSVIPAKIEGPKATPTATITAETLENVKKCKNFLVTLIKLASSGTHSAEMAKNVKELVKSLLDGRIEAEEFTDRLYTELKSSPQPYLVPFLKRSLPAVRQLTPNSQLFIQQCTLPKPPAVPQQGVTPAPVALAGHSKPAQPGLLTVQSRRPAQLPSSTHLVIQQPRGVVIKQSLTSGPPHVSLPAQSRTLPRQFVTTIQSASHATGTIIKQSPLQVSKIITMQPSVVQRHCFKDGAPASFRDEDDINDVASMAGVNLSEENARILATNSELVGSVIRSCRDEPFIPTAVLHKRLLETGRRYGITDVSSDAVSLVSHATQQRLRELLEKLTVVARHRKISFKDNVLQRQTSDTRAQLRFLEQLDRLEKQRKDDEEREVLLRVAKSRANREDPEQLRLKQKAKEMQQLELAQLQQRDANLTALAAIGPRKKRPLDSRGCGSGNEMTGALSSSPAVAFQRMTRVGLRDLLFCMEQDPTLRHTLSLYRALLQ</sequence>
<dbReference type="AlphaFoldDB" id="A0A9Q1G7H4"/>
<evidence type="ECO:0000256" key="1">
    <source>
        <dbReference type="ARBA" id="ARBA00004123"/>
    </source>
</evidence>
<dbReference type="GO" id="GO:0006367">
    <property type="term" value="P:transcription initiation at RNA polymerase II promoter"/>
    <property type="evidence" value="ECO:0007669"/>
    <property type="project" value="TreeGrafter"/>
</dbReference>
<gene>
    <name evidence="10" type="ORF">SKAU_G00074050</name>
</gene>
<dbReference type="Gene3D" id="1.10.20.10">
    <property type="entry name" value="Histone, subunit A"/>
    <property type="match status" value="1"/>
</dbReference>
<dbReference type="GO" id="GO:0006357">
    <property type="term" value="P:regulation of transcription by RNA polymerase II"/>
    <property type="evidence" value="ECO:0007669"/>
    <property type="project" value="UniProtKB-ARBA"/>
</dbReference>
<keyword evidence="3" id="KW-0597">Phosphoprotein</keyword>
<evidence type="ECO:0000256" key="3">
    <source>
        <dbReference type="ARBA" id="ARBA00022553"/>
    </source>
</evidence>
<reference evidence="10" key="1">
    <citation type="journal article" date="2023" name="Science">
        <title>Genome structures resolve the early diversification of teleost fishes.</title>
        <authorList>
            <person name="Parey E."/>
            <person name="Louis A."/>
            <person name="Montfort J."/>
            <person name="Bouchez O."/>
            <person name="Roques C."/>
            <person name="Iampietro C."/>
            <person name="Lluch J."/>
            <person name="Castinel A."/>
            <person name="Donnadieu C."/>
            <person name="Desvignes T."/>
            <person name="Floi Bucao C."/>
            <person name="Jouanno E."/>
            <person name="Wen M."/>
            <person name="Mejri S."/>
            <person name="Dirks R."/>
            <person name="Jansen H."/>
            <person name="Henkel C."/>
            <person name="Chen W.J."/>
            <person name="Zahm M."/>
            <person name="Cabau C."/>
            <person name="Klopp C."/>
            <person name="Thompson A.W."/>
            <person name="Robinson-Rechavi M."/>
            <person name="Braasch I."/>
            <person name="Lecointre G."/>
            <person name="Bobe J."/>
            <person name="Postlethwait J.H."/>
            <person name="Berthelot C."/>
            <person name="Roest Crollius H."/>
            <person name="Guiguen Y."/>
        </authorList>
    </citation>
    <scope>NUCLEOTIDE SEQUENCE</scope>
    <source>
        <strain evidence="10">WJC10195</strain>
    </source>
</reference>
<comment type="similarity">
    <text evidence="2">Belongs to the TAF4 family.</text>
</comment>
<dbReference type="InterPro" id="IPR007900">
    <property type="entry name" value="TAF4_C"/>
</dbReference>